<proteinExistence type="predicted"/>
<gene>
    <name evidence="1" type="ORF">INT80_09210</name>
</gene>
<name>A0A930URP6_9PAST</name>
<protein>
    <submittedName>
        <fullName evidence="1">Uncharacterized protein</fullName>
    </submittedName>
</protein>
<evidence type="ECO:0000313" key="1">
    <source>
        <dbReference type="EMBL" id="MBF4102737.1"/>
    </source>
</evidence>
<organism evidence="1">
    <name type="scientific">Gallibacterium anatis</name>
    <dbReference type="NCBI Taxonomy" id="750"/>
    <lineage>
        <taxon>Bacteria</taxon>
        <taxon>Pseudomonadati</taxon>
        <taxon>Pseudomonadota</taxon>
        <taxon>Gammaproteobacteria</taxon>
        <taxon>Pasteurellales</taxon>
        <taxon>Pasteurellaceae</taxon>
        <taxon>Gallibacterium</taxon>
    </lineage>
</organism>
<sequence length="56" mass="6163">MGSLKIFEYNGSRQNAMGSKILQQFADYGTEESRLGLTTYGHNQTAAACTNGRFLN</sequence>
<reference evidence="1" key="1">
    <citation type="submission" date="2020-11" db="EMBL/GenBank/DDBJ databases">
        <title>Gallibacterium anatis 1637, full genome, WGS.</title>
        <authorList>
            <person name="Laishevtcev A.I."/>
            <person name="Yakimova E.A."/>
            <person name="Petkovich D."/>
            <person name="Stepanova T.V."/>
            <person name="Kalendr R.S."/>
            <person name="Rubalsky E.O."/>
            <person name="Zulkarneev E.R."/>
            <person name="Aleshkin A.V."/>
        </authorList>
    </citation>
    <scope>NUCLEOTIDE SEQUENCE</scope>
    <source>
        <strain evidence="1">1637</strain>
    </source>
</reference>
<accession>A0A930URP6</accession>
<dbReference type="AlphaFoldDB" id="A0A930URP6"/>
<comment type="caution">
    <text evidence="1">The sequence shown here is derived from an EMBL/GenBank/DDBJ whole genome shotgun (WGS) entry which is preliminary data.</text>
</comment>
<dbReference type="EMBL" id="JADION010000025">
    <property type="protein sequence ID" value="MBF4102737.1"/>
    <property type="molecule type" value="Genomic_DNA"/>
</dbReference>